<evidence type="ECO:0000256" key="12">
    <source>
        <dbReference type="ARBA" id="ARBA00023187"/>
    </source>
</evidence>
<evidence type="ECO:0000256" key="1">
    <source>
        <dbReference type="ARBA" id="ARBA00004123"/>
    </source>
</evidence>
<dbReference type="CDD" id="cd19609">
    <property type="entry name" value="NTD_TDP-43"/>
    <property type="match status" value="1"/>
</dbReference>
<keyword evidence="4" id="KW-0678">Repressor</keyword>
<evidence type="ECO:0000256" key="9">
    <source>
        <dbReference type="ARBA" id="ARBA00023125"/>
    </source>
</evidence>
<dbReference type="Pfam" id="PF18694">
    <property type="entry name" value="TDP-43_N"/>
    <property type="match status" value="1"/>
</dbReference>
<evidence type="ECO:0000256" key="14">
    <source>
        <dbReference type="PROSITE-ProRule" id="PRU00176"/>
    </source>
</evidence>
<keyword evidence="8" id="KW-0805">Transcription regulation</keyword>
<dbReference type="Gene3D" id="3.30.70.330">
    <property type="match status" value="2"/>
</dbReference>
<dbReference type="Pfam" id="PF00076">
    <property type="entry name" value="RRM_1"/>
    <property type="match status" value="2"/>
</dbReference>
<feature type="compositionally biased region" description="Low complexity" evidence="15">
    <location>
        <begin position="442"/>
        <end position="456"/>
    </location>
</feature>
<dbReference type="AlphaFoldDB" id="A0A8S1C9W5"/>
<dbReference type="GO" id="GO:0010468">
    <property type="term" value="P:regulation of gene expression"/>
    <property type="evidence" value="ECO:0007669"/>
    <property type="project" value="TreeGrafter"/>
</dbReference>
<evidence type="ECO:0000256" key="2">
    <source>
        <dbReference type="ARBA" id="ARBA00004173"/>
    </source>
</evidence>
<dbReference type="GO" id="GO:0005654">
    <property type="term" value="C:nucleoplasm"/>
    <property type="evidence" value="ECO:0007669"/>
    <property type="project" value="TreeGrafter"/>
</dbReference>
<name>A0A8S1C9W5_9INSE</name>
<keyword evidence="18" id="KW-1185">Reference proteome</keyword>
<keyword evidence="7 14" id="KW-0694">RNA-binding</keyword>
<organism evidence="17 18">
    <name type="scientific">Cloeon dipterum</name>
    <dbReference type="NCBI Taxonomy" id="197152"/>
    <lineage>
        <taxon>Eukaryota</taxon>
        <taxon>Metazoa</taxon>
        <taxon>Ecdysozoa</taxon>
        <taxon>Arthropoda</taxon>
        <taxon>Hexapoda</taxon>
        <taxon>Insecta</taxon>
        <taxon>Pterygota</taxon>
        <taxon>Palaeoptera</taxon>
        <taxon>Ephemeroptera</taxon>
        <taxon>Pisciforma</taxon>
        <taxon>Baetidae</taxon>
        <taxon>Cloeon</taxon>
    </lineage>
</organism>
<evidence type="ECO:0000313" key="17">
    <source>
        <dbReference type="EMBL" id="CAB3362399.1"/>
    </source>
</evidence>
<dbReference type="InterPro" id="IPR035979">
    <property type="entry name" value="RBD_domain_sf"/>
</dbReference>
<evidence type="ECO:0000256" key="15">
    <source>
        <dbReference type="SAM" id="MobiDB-lite"/>
    </source>
</evidence>
<evidence type="ECO:0000256" key="5">
    <source>
        <dbReference type="ARBA" id="ARBA00022664"/>
    </source>
</evidence>
<dbReference type="FunFam" id="3.30.70.330:FF:000098">
    <property type="entry name" value="TAR DNA-binding protein 43"/>
    <property type="match status" value="1"/>
</dbReference>
<evidence type="ECO:0000256" key="7">
    <source>
        <dbReference type="ARBA" id="ARBA00022884"/>
    </source>
</evidence>
<dbReference type="CDD" id="cd12321">
    <property type="entry name" value="RRM1_TDP43"/>
    <property type="match status" value="1"/>
</dbReference>
<feature type="region of interest" description="Disordered" evidence="15">
    <location>
        <begin position="271"/>
        <end position="321"/>
    </location>
</feature>
<dbReference type="GO" id="GO:0000785">
    <property type="term" value="C:chromatin"/>
    <property type="evidence" value="ECO:0007669"/>
    <property type="project" value="TreeGrafter"/>
</dbReference>
<evidence type="ECO:0000256" key="8">
    <source>
        <dbReference type="ARBA" id="ARBA00023015"/>
    </source>
</evidence>
<feature type="region of interest" description="Disordered" evidence="15">
    <location>
        <begin position="427"/>
        <end position="525"/>
    </location>
</feature>
<dbReference type="GO" id="GO:0003723">
    <property type="term" value="F:RNA binding"/>
    <property type="evidence" value="ECO:0007669"/>
    <property type="project" value="UniProtKB-UniRule"/>
</dbReference>
<dbReference type="GO" id="GO:0003690">
    <property type="term" value="F:double-stranded DNA binding"/>
    <property type="evidence" value="ECO:0007669"/>
    <property type="project" value="UniProtKB-ARBA"/>
</dbReference>
<keyword evidence="12" id="KW-0508">mRNA splicing</keyword>
<evidence type="ECO:0000256" key="4">
    <source>
        <dbReference type="ARBA" id="ARBA00022491"/>
    </source>
</evidence>
<keyword evidence="10" id="KW-0496">Mitochondrion</keyword>
<reference evidence="17 18" key="1">
    <citation type="submission" date="2020-04" db="EMBL/GenBank/DDBJ databases">
        <authorList>
            <person name="Alioto T."/>
            <person name="Alioto T."/>
            <person name="Gomez Garrido J."/>
        </authorList>
    </citation>
    <scope>NUCLEOTIDE SEQUENCE [LARGE SCALE GENOMIC DNA]</scope>
</reference>
<dbReference type="EMBL" id="CADEPI010000008">
    <property type="protein sequence ID" value="CAB3362399.1"/>
    <property type="molecule type" value="Genomic_DNA"/>
</dbReference>
<feature type="compositionally biased region" description="Gly residues" evidence="15">
    <location>
        <begin position="292"/>
        <end position="308"/>
    </location>
</feature>
<dbReference type="SUPFAM" id="SSF54928">
    <property type="entry name" value="RNA-binding domain, RBD"/>
    <property type="match status" value="2"/>
</dbReference>
<comment type="subcellular location">
    <subcellularLocation>
        <location evidence="2">Mitochondrion</location>
    </subcellularLocation>
    <subcellularLocation>
        <location evidence="1">Nucleus</location>
    </subcellularLocation>
</comment>
<sequence>MTTYLQVAEDDGEEPIELPTEDDGTLLLSTLAAAYPGTCGLKYRNPDSRAMRGVRLVEGRLHAPETGWGNSIYFCVFPKVISTHPFTAENKRKSDDHLENSTAKTKRMESKQKCSDLIVLGLPWKTTEQQLREYFEAYGEVLMAQVKKDSKTGQSKGFGFIRFASYESQMRVLAQRHMIDGRWCDVKIPNSKEGQVQQVPCKVFVGRCTEDMQGDDLRDYFSKFGEVTDVFIPKPFRAFAFVTFLDPEVAQSLCGEDHIIKGVSVHVSNAAPKTDPSRVGASGRAPVDRIGGPYGGNMGGGGGGGGGRGTEHKALPGPAGPYGQGPYGGSVTAIGVGGTAGGGWGQALPGSRANLDMPNLQALGITGGIGATGGGQGPPGATQGMNNPMGMGTLNLGTLPMNPAIVAAALNQAAAGWGIIGNLQSAQGGQDNGPTQGFGNPQQFAGGASAQGGNQAVQPANVPPGQSGNAGTPNQGAGGSSFLGWMNQGGGGAENPGGPNTTNQGPGGASWPQRDKGGSYLKYDV</sequence>
<keyword evidence="11" id="KW-0804">Transcription</keyword>
<dbReference type="GO" id="GO:0006397">
    <property type="term" value="P:mRNA processing"/>
    <property type="evidence" value="ECO:0007669"/>
    <property type="project" value="UniProtKB-KW"/>
</dbReference>
<dbReference type="GO" id="GO:0005739">
    <property type="term" value="C:mitochondrion"/>
    <property type="evidence" value="ECO:0007669"/>
    <property type="project" value="UniProtKB-SubCell"/>
</dbReference>
<accession>A0A8S1C9W5</accession>
<proteinExistence type="predicted"/>
<keyword evidence="9" id="KW-0238">DNA-binding</keyword>
<dbReference type="GO" id="GO:0008380">
    <property type="term" value="P:RNA splicing"/>
    <property type="evidence" value="ECO:0007669"/>
    <property type="project" value="UniProtKB-KW"/>
</dbReference>
<keyword evidence="6" id="KW-0677">Repeat</keyword>
<evidence type="ECO:0000259" key="16">
    <source>
        <dbReference type="PROSITE" id="PS50102"/>
    </source>
</evidence>
<dbReference type="SMART" id="SM00360">
    <property type="entry name" value="RRM"/>
    <property type="match status" value="2"/>
</dbReference>
<feature type="compositionally biased region" description="Polar residues" evidence="15">
    <location>
        <begin position="427"/>
        <end position="441"/>
    </location>
</feature>
<dbReference type="PANTHER" id="PTHR48033">
    <property type="entry name" value="RNA-BINDING (RRM/RBD/RNP MOTIFS) FAMILY PROTEIN"/>
    <property type="match status" value="1"/>
</dbReference>
<dbReference type="FunFam" id="3.30.70.330:FF:000107">
    <property type="entry name" value="TAR DNA-binding protein 43"/>
    <property type="match status" value="1"/>
</dbReference>
<comment type="caution">
    <text evidence="17">The sequence shown here is derived from an EMBL/GenBank/DDBJ whole genome shotgun (WGS) entry which is preliminary data.</text>
</comment>
<dbReference type="PANTHER" id="PTHR48033:SF9">
    <property type="entry name" value="TAR DNA-BINDING PROTEIN 43"/>
    <property type="match status" value="1"/>
</dbReference>
<dbReference type="Proteomes" id="UP000494165">
    <property type="component" value="Unassembled WGS sequence"/>
</dbReference>
<dbReference type="InterPro" id="IPR012677">
    <property type="entry name" value="Nucleotide-bd_a/b_plait_sf"/>
</dbReference>
<feature type="region of interest" description="Disordered" evidence="15">
    <location>
        <begin position="370"/>
        <end position="389"/>
    </location>
</feature>
<dbReference type="PROSITE" id="PS50102">
    <property type="entry name" value="RRM"/>
    <property type="match status" value="2"/>
</dbReference>
<dbReference type="InterPro" id="IPR041105">
    <property type="entry name" value="TDP-43_N"/>
</dbReference>
<keyword evidence="13" id="KW-0539">Nucleus</keyword>
<feature type="compositionally biased region" description="Basic and acidic residues" evidence="15">
    <location>
        <begin position="513"/>
        <end position="525"/>
    </location>
</feature>
<keyword evidence="5" id="KW-0507">mRNA processing</keyword>
<evidence type="ECO:0000256" key="10">
    <source>
        <dbReference type="ARBA" id="ARBA00023128"/>
    </source>
</evidence>
<evidence type="ECO:0000256" key="3">
    <source>
        <dbReference type="ARBA" id="ARBA00018889"/>
    </source>
</evidence>
<evidence type="ECO:0000256" key="6">
    <source>
        <dbReference type="ARBA" id="ARBA00022737"/>
    </source>
</evidence>
<evidence type="ECO:0000256" key="13">
    <source>
        <dbReference type="ARBA" id="ARBA00023242"/>
    </source>
</evidence>
<feature type="compositionally biased region" description="Polar residues" evidence="15">
    <location>
        <begin position="464"/>
        <end position="475"/>
    </location>
</feature>
<feature type="domain" description="RRM" evidence="16">
    <location>
        <begin position="201"/>
        <end position="272"/>
    </location>
</feature>
<dbReference type="OrthoDB" id="2020831at2759"/>
<dbReference type="InterPro" id="IPR000504">
    <property type="entry name" value="RRM_dom"/>
</dbReference>
<evidence type="ECO:0000256" key="11">
    <source>
        <dbReference type="ARBA" id="ARBA00023163"/>
    </source>
</evidence>
<feature type="compositionally biased region" description="Gly residues" evidence="15">
    <location>
        <begin position="476"/>
        <end position="495"/>
    </location>
</feature>
<feature type="domain" description="RRM" evidence="16">
    <location>
        <begin position="115"/>
        <end position="193"/>
    </location>
</feature>
<gene>
    <name evidence="17" type="ORF">CLODIP_2_CD04986</name>
</gene>
<protein>
    <recommendedName>
        <fullName evidence="3">TAR DNA-binding protein 43</fullName>
    </recommendedName>
</protein>
<evidence type="ECO:0000313" key="18">
    <source>
        <dbReference type="Proteomes" id="UP000494165"/>
    </source>
</evidence>
<dbReference type="CDD" id="cd12322">
    <property type="entry name" value="RRM2_TDP43"/>
    <property type="match status" value="1"/>
</dbReference>